<evidence type="ECO:0008006" key="3">
    <source>
        <dbReference type="Google" id="ProtNLM"/>
    </source>
</evidence>
<proteinExistence type="predicted"/>
<reference evidence="2" key="1">
    <citation type="submission" date="2018-05" db="EMBL/GenBank/DDBJ databases">
        <authorList>
            <person name="Lanie J.A."/>
            <person name="Ng W.-L."/>
            <person name="Kazmierczak K.M."/>
            <person name="Andrzejewski T.M."/>
            <person name="Davidsen T.M."/>
            <person name="Wayne K.J."/>
            <person name="Tettelin H."/>
            <person name="Glass J.I."/>
            <person name="Rusch D."/>
            <person name="Podicherti R."/>
            <person name="Tsui H.-C.T."/>
            <person name="Winkler M.E."/>
        </authorList>
    </citation>
    <scope>NUCLEOTIDE SEQUENCE</scope>
</reference>
<sequence>MSGNVMFRWFLQVFFLISIFCSGCAFIPRDVNIDIVESSIAYPRESLSSQYYINFEPLKDLRPDKKKLGVGRNKLMMVTTFVTVTGNVKSLFEKIVKQNFAAAGLGPGPSPFTVKTELIQAYTDLPGPNDVYVQIKLSLTIVNSETNIPLFHKILKGYEAVPVAQLSNISHEQAFIGASNQISEQVFDVASRIRQTIENNGQRSIQAKATPPVRQPTPQPSEEQLPKSGSGFFISKMGHVITNAHVVHNCNKVTIGDNAD</sequence>
<feature type="region of interest" description="Disordered" evidence="1">
    <location>
        <begin position="200"/>
        <end position="229"/>
    </location>
</feature>
<dbReference type="SUPFAM" id="SSF50494">
    <property type="entry name" value="Trypsin-like serine proteases"/>
    <property type="match status" value="1"/>
</dbReference>
<dbReference type="Gene3D" id="2.40.10.10">
    <property type="entry name" value="Trypsin-like serine proteases"/>
    <property type="match status" value="1"/>
</dbReference>
<evidence type="ECO:0000256" key="1">
    <source>
        <dbReference type="SAM" id="MobiDB-lite"/>
    </source>
</evidence>
<dbReference type="EMBL" id="UINC01104565">
    <property type="protein sequence ID" value="SVC67814.1"/>
    <property type="molecule type" value="Genomic_DNA"/>
</dbReference>
<organism evidence="2">
    <name type="scientific">marine metagenome</name>
    <dbReference type="NCBI Taxonomy" id="408172"/>
    <lineage>
        <taxon>unclassified sequences</taxon>
        <taxon>metagenomes</taxon>
        <taxon>ecological metagenomes</taxon>
    </lineage>
</organism>
<accession>A0A382P325</accession>
<protein>
    <recommendedName>
        <fullName evidence="3">Serine protease</fullName>
    </recommendedName>
</protein>
<name>A0A382P325_9ZZZZ</name>
<dbReference type="InterPro" id="IPR009003">
    <property type="entry name" value="Peptidase_S1_PA"/>
</dbReference>
<gene>
    <name evidence="2" type="ORF">METZ01_LOCUS320668</name>
</gene>
<evidence type="ECO:0000313" key="2">
    <source>
        <dbReference type="EMBL" id="SVC67814.1"/>
    </source>
</evidence>
<feature type="non-terminal residue" evidence="2">
    <location>
        <position position="260"/>
    </location>
</feature>
<dbReference type="InterPro" id="IPR043504">
    <property type="entry name" value="Peptidase_S1_PA_chymotrypsin"/>
</dbReference>
<dbReference type="AlphaFoldDB" id="A0A382P325"/>